<evidence type="ECO:0000313" key="9">
    <source>
        <dbReference type="EMBL" id="SDL72759.1"/>
    </source>
</evidence>
<evidence type="ECO:0000259" key="8">
    <source>
        <dbReference type="Pfam" id="PF13567"/>
    </source>
</evidence>
<feature type="transmembrane region" description="Helical" evidence="6">
    <location>
        <begin position="388"/>
        <end position="407"/>
    </location>
</feature>
<dbReference type="STRING" id="192904.SAMN04488514_102496"/>
<keyword evidence="10" id="KW-1185">Reference proteome</keyword>
<dbReference type="PANTHER" id="PTHR30619:SF1">
    <property type="entry name" value="RECOMBINATION PROTEIN 2"/>
    <property type="match status" value="1"/>
</dbReference>
<dbReference type="Proteomes" id="UP000199440">
    <property type="component" value="Unassembled WGS sequence"/>
</dbReference>
<feature type="transmembrane region" description="Helical" evidence="6">
    <location>
        <begin position="7"/>
        <end position="25"/>
    </location>
</feature>
<feature type="transmembrane region" description="Helical" evidence="6">
    <location>
        <begin position="285"/>
        <end position="301"/>
    </location>
</feature>
<dbReference type="Pfam" id="PF03772">
    <property type="entry name" value="Competence"/>
    <property type="match status" value="1"/>
</dbReference>
<dbReference type="Pfam" id="PF13567">
    <property type="entry name" value="DUF4131"/>
    <property type="match status" value="1"/>
</dbReference>
<evidence type="ECO:0000256" key="6">
    <source>
        <dbReference type="SAM" id="Phobius"/>
    </source>
</evidence>
<organism evidence="9 10">
    <name type="scientific">Kriegella aquimaris</name>
    <dbReference type="NCBI Taxonomy" id="192904"/>
    <lineage>
        <taxon>Bacteria</taxon>
        <taxon>Pseudomonadati</taxon>
        <taxon>Bacteroidota</taxon>
        <taxon>Flavobacteriia</taxon>
        <taxon>Flavobacteriales</taxon>
        <taxon>Flavobacteriaceae</taxon>
        <taxon>Kriegella</taxon>
    </lineage>
</organism>
<feature type="transmembrane region" description="Helical" evidence="6">
    <location>
        <begin position="251"/>
        <end position="273"/>
    </location>
</feature>
<dbReference type="InterPro" id="IPR052159">
    <property type="entry name" value="Competence_DNA_uptake"/>
</dbReference>
<dbReference type="GO" id="GO:0005886">
    <property type="term" value="C:plasma membrane"/>
    <property type="evidence" value="ECO:0007669"/>
    <property type="project" value="UniProtKB-SubCell"/>
</dbReference>
<evidence type="ECO:0000259" key="7">
    <source>
        <dbReference type="Pfam" id="PF03772"/>
    </source>
</evidence>
<dbReference type="PANTHER" id="PTHR30619">
    <property type="entry name" value="DNA INTERNALIZATION/COMPETENCE PROTEIN COMEC/REC2"/>
    <property type="match status" value="1"/>
</dbReference>
<feature type="transmembrane region" description="Helical" evidence="6">
    <location>
        <begin position="330"/>
        <end position="350"/>
    </location>
</feature>
<keyword evidence="2" id="KW-1003">Cell membrane</keyword>
<keyword evidence="3 6" id="KW-0812">Transmembrane</keyword>
<feature type="transmembrane region" description="Helical" evidence="6">
    <location>
        <begin position="31"/>
        <end position="48"/>
    </location>
</feature>
<evidence type="ECO:0000256" key="3">
    <source>
        <dbReference type="ARBA" id="ARBA00022692"/>
    </source>
</evidence>
<dbReference type="AlphaFoldDB" id="A0A1G9MEY7"/>
<evidence type="ECO:0000256" key="2">
    <source>
        <dbReference type="ARBA" id="ARBA00022475"/>
    </source>
</evidence>
<dbReference type="EMBL" id="FNGV01000002">
    <property type="protein sequence ID" value="SDL72759.1"/>
    <property type="molecule type" value="Genomic_DNA"/>
</dbReference>
<evidence type="ECO:0000256" key="5">
    <source>
        <dbReference type="ARBA" id="ARBA00023136"/>
    </source>
</evidence>
<protein>
    <submittedName>
        <fullName evidence="9">Competence protein ComEC</fullName>
    </submittedName>
</protein>
<dbReference type="OrthoDB" id="9761531at2"/>
<proteinExistence type="predicted"/>
<feature type="domain" description="ComEC/Rec2-related protein" evidence="7">
    <location>
        <begin position="230"/>
        <end position="498"/>
    </location>
</feature>
<reference evidence="9 10" key="1">
    <citation type="submission" date="2016-10" db="EMBL/GenBank/DDBJ databases">
        <authorList>
            <person name="de Groot N.N."/>
        </authorList>
    </citation>
    <scope>NUCLEOTIDE SEQUENCE [LARGE SCALE GENOMIC DNA]</scope>
    <source>
        <strain evidence="9 10">DSM 19886</strain>
    </source>
</reference>
<dbReference type="RefSeq" id="WP_089886948.1">
    <property type="nucleotide sequence ID" value="NZ_FNGV01000002.1"/>
</dbReference>
<name>A0A1G9MEY7_9FLAO</name>
<dbReference type="InterPro" id="IPR004477">
    <property type="entry name" value="ComEC_N"/>
</dbReference>
<sequence>MRLLRFIPIQLTLFLVIGILIGHYLNVESTTMFVATLLGIITLALLFIRKKPRGSLAYPIVVALTTVFMGMLAVSLSMPKNQPNHYSHFNTYQKELWLLKVREILKPTPFSNRYVVDVKRMDSLQVSGRIVVSILTDSATQSLDVDNEILTYGILDTISPPMNPHQFDYRQYLEDLGIYHQLQLKNNEFAITKTRSTTLHGLAAKLRNLIIAKLEKAHFGADELAIIQALLLGQRNDLSEATYTNYKDAGAVHILAVSGLHIGIILLLLQFLLRPLELLPHGRTLKLAIILILLWAFAFLAGLSASVTRAVTMFSFVAYALYLNRPSNTFNILALSMFAILLVVNPNLLFQVGFQMSYAAVFSIVWIYPLFQKLWSPKNGILRKIWQLLAVSLAAQVGVVPISLFYFHQFPGLFFISNLLIVPALGLILGMGILVIVLALLDLLPDFLVTIYDTLIFWMNAIIAWVAQQEAFLFKNISFDGVQMIVAYCVLISLVWCLITPTFKRMMGLGLSIIAFQAWLFYISYQTQKKEVLFVGHQTRNSVLIHQKGSQLFVMAQDTNRIKPMATNYQIGEHIASIKYSPLKNSYEWQNSQILVIDSLGLHAPKEFRPDYVWLTQSPKLNLNRLIDSLQPRFIIADGSNYKSYIMRWSETCDKRKLPFHYTGEKGAYYFKEKP</sequence>
<feature type="transmembrane region" description="Helical" evidence="6">
    <location>
        <begin position="479"/>
        <end position="499"/>
    </location>
</feature>
<evidence type="ECO:0000256" key="4">
    <source>
        <dbReference type="ARBA" id="ARBA00022989"/>
    </source>
</evidence>
<evidence type="ECO:0000256" key="1">
    <source>
        <dbReference type="ARBA" id="ARBA00004651"/>
    </source>
</evidence>
<feature type="transmembrane region" description="Helical" evidence="6">
    <location>
        <begin position="413"/>
        <end position="440"/>
    </location>
</feature>
<accession>A0A1G9MEY7</accession>
<feature type="transmembrane region" description="Helical" evidence="6">
    <location>
        <begin position="447"/>
        <end position="467"/>
    </location>
</feature>
<keyword evidence="4 6" id="KW-1133">Transmembrane helix</keyword>
<keyword evidence="5 6" id="KW-0472">Membrane</keyword>
<feature type="transmembrane region" description="Helical" evidence="6">
    <location>
        <begin position="356"/>
        <end position="376"/>
    </location>
</feature>
<dbReference type="NCBIfam" id="TIGR00360">
    <property type="entry name" value="ComEC_N-term"/>
    <property type="match status" value="1"/>
</dbReference>
<gene>
    <name evidence="9" type="ORF">SAMN04488514_102496</name>
</gene>
<comment type="subcellular location">
    <subcellularLocation>
        <location evidence="1">Cell membrane</location>
        <topology evidence="1">Multi-pass membrane protein</topology>
    </subcellularLocation>
</comment>
<feature type="domain" description="DUF4131" evidence="8">
    <location>
        <begin position="32"/>
        <end position="188"/>
    </location>
</feature>
<dbReference type="InterPro" id="IPR025405">
    <property type="entry name" value="DUF4131"/>
</dbReference>
<evidence type="ECO:0000313" key="10">
    <source>
        <dbReference type="Proteomes" id="UP000199440"/>
    </source>
</evidence>
<feature type="transmembrane region" description="Helical" evidence="6">
    <location>
        <begin position="55"/>
        <end position="78"/>
    </location>
</feature>
<feature type="transmembrane region" description="Helical" evidence="6">
    <location>
        <begin position="506"/>
        <end position="525"/>
    </location>
</feature>